<keyword evidence="4" id="KW-1185">Reference proteome</keyword>
<feature type="compositionally biased region" description="Basic and acidic residues" evidence="1">
    <location>
        <begin position="36"/>
        <end position="48"/>
    </location>
</feature>
<feature type="region of interest" description="Disordered" evidence="1">
    <location>
        <begin position="36"/>
        <end position="65"/>
    </location>
</feature>
<keyword evidence="2" id="KW-0732">Signal</keyword>
<evidence type="ECO:0000313" key="3">
    <source>
        <dbReference type="EMBL" id="EXX53218.1"/>
    </source>
</evidence>
<proteinExistence type="predicted"/>
<evidence type="ECO:0000256" key="2">
    <source>
        <dbReference type="SAM" id="SignalP"/>
    </source>
</evidence>
<feature type="chain" id="PRO_5001476193" evidence="2">
    <location>
        <begin position="22"/>
        <end position="65"/>
    </location>
</feature>
<reference evidence="3 4" key="1">
    <citation type="submission" date="2014-02" db="EMBL/GenBank/DDBJ databases">
        <title>Single nucleus genome sequencing reveals high similarity among nuclei of an endomycorrhizal fungus.</title>
        <authorList>
            <person name="Lin K."/>
            <person name="Geurts R."/>
            <person name="Zhang Z."/>
            <person name="Limpens E."/>
            <person name="Saunders D.G."/>
            <person name="Mu D."/>
            <person name="Pang E."/>
            <person name="Cao H."/>
            <person name="Cha H."/>
            <person name="Lin T."/>
            <person name="Zhou Q."/>
            <person name="Shang Y."/>
            <person name="Li Y."/>
            <person name="Ivanov S."/>
            <person name="Sharma T."/>
            <person name="Velzen R.V."/>
            <person name="Ruijter N.D."/>
            <person name="Aanen D.K."/>
            <person name="Win J."/>
            <person name="Kamoun S."/>
            <person name="Bisseling T."/>
            <person name="Huang S."/>
        </authorList>
    </citation>
    <scope>NUCLEOTIDE SEQUENCE [LARGE SCALE GENOMIC DNA]</scope>
    <source>
        <strain evidence="4">DAOM197198w</strain>
    </source>
</reference>
<accession>A0A015LEI7</accession>
<comment type="caution">
    <text evidence="3">The sequence shown here is derived from an EMBL/GenBank/DDBJ whole genome shotgun (WGS) entry which is preliminary data.</text>
</comment>
<sequence>MNSRQIFFALLIVFMAAIVTASSPLNLYQLTKRGIAQKDKSPSKEKNGTVKAALILPSRGEPDDI</sequence>
<feature type="signal peptide" evidence="2">
    <location>
        <begin position="1"/>
        <end position="21"/>
    </location>
</feature>
<dbReference type="Proteomes" id="UP000022910">
    <property type="component" value="Unassembled WGS sequence"/>
</dbReference>
<protein>
    <submittedName>
        <fullName evidence="3">Uncharacterized protein</fullName>
    </submittedName>
</protein>
<evidence type="ECO:0000313" key="4">
    <source>
        <dbReference type="Proteomes" id="UP000022910"/>
    </source>
</evidence>
<dbReference type="AlphaFoldDB" id="A0A015LEI7"/>
<name>A0A015LEI7_RHIIW</name>
<dbReference type="EMBL" id="JEMT01029036">
    <property type="protein sequence ID" value="EXX53218.1"/>
    <property type="molecule type" value="Genomic_DNA"/>
</dbReference>
<gene>
    <name evidence="3" type="ORF">RirG_246040</name>
</gene>
<organism evidence="3 4">
    <name type="scientific">Rhizophagus irregularis (strain DAOM 197198w)</name>
    <name type="common">Glomus intraradices</name>
    <dbReference type="NCBI Taxonomy" id="1432141"/>
    <lineage>
        <taxon>Eukaryota</taxon>
        <taxon>Fungi</taxon>
        <taxon>Fungi incertae sedis</taxon>
        <taxon>Mucoromycota</taxon>
        <taxon>Glomeromycotina</taxon>
        <taxon>Glomeromycetes</taxon>
        <taxon>Glomerales</taxon>
        <taxon>Glomeraceae</taxon>
        <taxon>Rhizophagus</taxon>
    </lineage>
</organism>
<dbReference type="HOGENOM" id="CLU_200683_0_0_1"/>
<evidence type="ECO:0000256" key="1">
    <source>
        <dbReference type="SAM" id="MobiDB-lite"/>
    </source>
</evidence>